<dbReference type="OrthoDB" id="3183705at2"/>
<name>A0A0J8YD59_9ENTR</name>
<dbReference type="RefSeq" id="WP_024556839.1">
    <property type="nucleotide sequence ID" value="NZ_LFEJ01000010.1"/>
</dbReference>
<evidence type="ECO:0000256" key="1">
    <source>
        <dbReference type="ARBA" id="ARBA00022679"/>
    </source>
</evidence>
<evidence type="ECO:0000259" key="2">
    <source>
        <dbReference type="PROSITE" id="PS51096"/>
    </source>
</evidence>
<dbReference type="Proteomes" id="UP000037315">
    <property type="component" value="Unassembled WGS sequence"/>
</dbReference>
<dbReference type="Pfam" id="PF03610">
    <property type="entry name" value="EIIA-man"/>
    <property type="match status" value="1"/>
</dbReference>
<dbReference type="GO" id="GO:0016020">
    <property type="term" value="C:membrane"/>
    <property type="evidence" value="ECO:0007669"/>
    <property type="project" value="InterPro"/>
</dbReference>
<sequence length="142" mass="15252">MKHVYVASHGNFATGVVESLALLIGEEHGVKPVCAYQGEITTTEQLERVFEELVVQAKGEDVVIFTDLLGGSVNNSAARTVLLHDNVYVVAGVNLTLLLEFLLCEAQSVKEAINYATATARESIVFINAVLQSPTEIAGDHP</sequence>
<dbReference type="InterPro" id="IPR051471">
    <property type="entry name" value="Bacterial_PTS_sugar_comp"/>
</dbReference>
<dbReference type="InterPro" id="IPR036662">
    <property type="entry name" value="PTS_EIIA_man-typ_sf"/>
</dbReference>
<dbReference type="PANTHER" id="PTHR33799:SF1">
    <property type="entry name" value="PTS SYSTEM MANNOSE-SPECIFIC EIIAB COMPONENT-RELATED"/>
    <property type="match status" value="1"/>
</dbReference>
<feature type="domain" description="PTS EIIA type-4" evidence="2">
    <location>
        <begin position="1"/>
        <end position="124"/>
    </location>
</feature>
<dbReference type="SUPFAM" id="SSF53062">
    <property type="entry name" value="PTS system fructose IIA component-like"/>
    <property type="match status" value="1"/>
</dbReference>
<reference evidence="3 4" key="1">
    <citation type="submission" date="2015-06" db="EMBL/GenBank/DDBJ databases">
        <title>Genome sequencing of Cronobacter sp. strain DJ34 isolated from petroleum contaminated sludge of Duliajan Oil Fields, Assam, India.</title>
        <authorList>
            <person name="Pal S."/>
            <person name="Banerjee T.D."/>
            <person name="Roy A."/>
            <person name="Sar P."/>
            <person name="Kazy S.K."/>
        </authorList>
    </citation>
    <scope>NUCLEOTIDE SEQUENCE [LARGE SCALE GENOMIC DNA]</scope>
    <source>
        <strain evidence="3 4">DJ34</strain>
    </source>
</reference>
<protein>
    <submittedName>
        <fullName evidence="3">PTS mannose transporter subunit IIAB</fullName>
    </submittedName>
</protein>
<accession>A0A0J8YD59</accession>
<dbReference type="EMBL" id="LFEJ01000010">
    <property type="protein sequence ID" value="KMV35459.1"/>
    <property type="molecule type" value="Genomic_DNA"/>
</dbReference>
<dbReference type="GO" id="GO:0009401">
    <property type="term" value="P:phosphoenolpyruvate-dependent sugar phosphotransferase system"/>
    <property type="evidence" value="ECO:0007669"/>
    <property type="project" value="InterPro"/>
</dbReference>
<evidence type="ECO:0000313" key="4">
    <source>
        <dbReference type="Proteomes" id="UP000037315"/>
    </source>
</evidence>
<dbReference type="STRING" id="1121863.GCA_000621185_03560"/>
<proteinExistence type="predicted"/>
<evidence type="ECO:0000313" key="3">
    <source>
        <dbReference type="EMBL" id="KMV35459.1"/>
    </source>
</evidence>
<organism evidence="3 4">
    <name type="scientific">Franconibacter pulveris</name>
    <dbReference type="NCBI Taxonomy" id="435910"/>
    <lineage>
        <taxon>Bacteria</taxon>
        <taxon>Pseudomonadati</taxon>
        <taxon>Pseudomonadota</taxon>
        <taxon>Gammaproteobacteria</taxon>
        <taxon>Enterobacterales</taxon>
        <taxon>Enterobacteriaceae</taxon>
        <taxon>Franconibacter</taxon>
    </lineage>
</organism>
<keyword evidence="1" id="KW-0808">Transferase</keyword>
<dbReference type="InterPro" id="IPR004701">
    <property type="entry name" value="PTS_EIIA_man-typ"/>
</dbReference>
<dbReference type="PROSITE" id="PS51096">
    <property type="entry name" value="PTS_EIIA_TYPE_4"/>
    <property type="match status" value="1"/>
</dbReference>
<comment type="caution">
    <text evidence="3">The sequence shown here is derived from an EMBL/GenBank/DDBJ whole genome shotgun (WGS) entry which is preliminary data.</text>
</comment>
<dbReference type="PANTHER" id="PTHR33799">
    <property type="entry name" value="PTS PERMEASE-RELATED-RELATED"/>
    <property type="match status" value="1"/>
</dbReference>
<dbReference type="GO" id="GO:0016740">
    <property type="term" value="F:transferase activity"/>
    <property type="evidence" value="ECO:0007669"/>
    <property type="project" value="UniProtKB-KW"/>
</dbReference>
<dbReference type="PATRIC" id="fig|1656095.3.peg.507"/>
<gene>
    <name evidence="3" type="ORF">ACH50_06030</name>
</gene>
<dbReference type="Gene3D" id="3.40.50.510">
    <property type="entry name" value="Phosphotransferase system, mannose-type IIA component"/>
    <property type="match status" value="1"/>
</dbReference>
<dbReference type="AlphaFoldDB" id="A0A0J8YD59"/>
<keyword evidence="4" id="KW-1185">Reference proteome</keyword>